<evidence type="ECO:0000313" key="2">
    <source>
        <dbReference type="Proteomes" id="UP000692954"/>
    </source>
</evidence>
<name>A0A8S1MCB5_9CILI</name>
<dbReference type="OrthoDB" id="626167at2759"/>
<protein>
    <recommendedName>
        <fullName evidence="3">Tetratricopeptide repeat protein</fullName>
    </recommendedName>
</protein>
<organism evidence="1 2">
    <name type="scientific">Paramecium sonneborni</name>
    <dbReference type="NCBI Taxonomy" id="65129"/>
    <lineage>
        <taxon>Eukaryota</taxon>
        <taxon>Sar</taxon>
        <taxon>Alveolata</taxon>
        <taxon>Ciliophora</taxon>
        <taxon>Intramacronucleata</taxon>
        <taxon>Oligohymenophorea</taxon>
        <taxon>Peniculida</taxon>
        <taxon>Parameciidae</taxon>
        <taxon>Paramecium</taxon>
    </lineage>
</organism>
<sequence>MVLEIDVRIFKSKETLLENLPKLLEILQTGRTLTVSWPKTQKDIYQEYFKENQKIMNSTQYQALLNLVEATLPYPDLQSKIIVTLTLYHVEKKQFNEVLKFVKMLNQIKMATSLRQQYLYALKYLKQNVNEINQIDQVQIIIDILLYENQISKEELKQFYELKKIELEKNEQIYIWFVEKIWNFEKNNFKLVDILFYYYANQNNIKKAEQIFMVFSNIQNHQQIEQNQIFDQFEFYKKEYEQNLVEIDTLSIIFEDKNATEDTQLLQQQSLQSITRLIELKQKIGCPLVDMIYLYQKQAQILKFKHDLDSAIKVLLHCLELIKAEKLINYNSRIILLESLCYDQLGDYQRSKNLFQEALQSLQDSVQLKEELKDKCDPKKLIYTKMYLASTFYKLKNLEQSLELFNQVLKIQQHEDYESHLIGSTQNNIASILLNQGKYQEAKEFCEQAIENIAKKYNDSDPVMKKVKQLKDKIDSSILSQKNQ</sequence>
<evidence type="ECO:0000313" key="1">
    <source>
        <dbReference type="EMBL" id="CAD8072934.1"/>
    </source>
</evidence>
<dbReference type="SMART" id="SM00028">
    <property type="entry name" value="TPR"/>
    <property type="match status" value="4"/>
</dbReference>
<dbReference type="AlphaFoldDB" id="A0A8S1MCB5"/>
<proteinExistence type="predicted"/>
<dbReference type="Pfam" id="PF13424">
    <property type="entry name" value="TPR_12"/>
    <property type="match status" value="1"/>
</dbReference>
<dbReference type="EMBL" id="CAJJDN010000030">
    <property type="protein sequence ID" value="CAD8072934.1"/>
    <property type="molecule type" value="Genomic_DNA"/>
</dbReference>
<accession>A0A8S1MCB5</accession>
<dbReference type="Proteomes" id="UP000692954">
    <property type="component" value="Unassembled WGS sequence"/>
</dbReference>
<reference evidence="1" key="1">
    <citation type="submission" date="2021-01" db="EMBL/GenBank/DDBJ databases">
        <authorList>
            <consortium name="Genoscope - CEA"/>
            <person name="William W."/>
        </authorList>
    </citation>
    <scope>NUCLEOTIDE SEQUENCE</scope>
</reference>
<comment type="caution">
    <text evidence="1">The sequence shown here is derived from an EMBL/GenBank/DDBJ whole genome shotgun (WGS) entry which is preliminary data.</text>
</comment>
<evidence type="ECO:0008006" key="3">
    <source>
        <dbReference type="Google" id="ProtNLM"/>
    </source>
</evidence>
<gene>
    <name evidence="1" type="ORF">PSON_ATCC_30995.1.T0300041</name>
</gene>
<dbReference type="InterPro" id="IPR019734">
    <property type="entry name" value="TPR_rpt"/>
</dbReference>
<keyword evidence="2" id="KW-1185">Reference proteome</keyword>
<dbReference type="Pfam" id="PF13181">
    <property type="entry name" value="TPR_8"/>
    <property type="match status" value="1"/>
</dbReference>